<gene>
    <name evidence="1" type="ORF">L1987_22783</name>
</gene>
<reference evidence="2" key="1">
    <citation type="journal article" date="2022" name="Mol. Ecol. Resour.">
        <title>The genomes of chicory, endive, great burdock and yacon provide insights into Asteraceae palaeo-polyploidization history and plant inulin production.</title>
        <authorList>
            <person name="Fan W."/>
            <person name="Wang S."/>
            <person name="Wang H."/>
            <person name="Wang A."/>
            <person name="Jiang F."/>
            <person name="Liu H."/>
            <person name="Zhao H."/>
            <person name="Xu D."/>
            <person name="Zhang Y."/>
        </authorList>
    </citation>
    <scope>NUCLEOTIDE SEQUENCE [LARGE SCALE GENOMIC DNA]</scope>
    <source>
        <strain evidence="2">cv. Yunnan</strain>
    </source>
</reference>
<evidence type="ECO:0000313" key="1">
    <source>
        <dbReference type="EMBL" id="KAI3806866.1"/>
    </source>
</evidence>
<evidence type="ECO:0000313" key="2">
    <source>
        <dbReference type="Proteomes" id="UP001056120"/>
    </source>
</evidence>
<protein>
    <submittedName>
        <fullName evidence="1">Uncharacterized protein</fullName>
    </submittedName>
</protein>
<keyword evidence="2" id="KW-1185">Reference proteome</keyword>
<dbReference type="Proteomes" id="UP001056120">
    <property type="component" value="Linkage Group LG08"/>
</dbReference>
<sequence length="152" mass="16962">MLNLLVQEKRITLTIISSDDEEHPDDITLAEFLRKQRALKVKRNKKKQKAEEPRLCEAKPPPAGSCGGLGGFEPRGSVSTAHEPVVALGGAKDKQKAIEFEETGPCVAKRWPAGSYGRLKPWRPEFLVCSKNMNPSEFSTQNAKKFMRRVLS</sequence>
<accession>A0ACB9IHA1</accession>
<proteinExistence type="predicted"/>
<comment type="caution">
    <text evidence="1">The sequence shown here is derived from an EMBL/GenBank/DDBJ whole genome shotgun (WGS) entry which is preliminary data.</text>
</comment>
<name>A0ACB9IHA1_9ASTR</name>
<dbReference type="EMBL" id="CM042025">
    <property type="protein sequence ID" value="KAI3806866.1"/>
    <property type="molecule type" value="Genomic_DNA"/>
</dbReference>
<reference evidence="1 2" key="2">
    <citation type="journal article" date="2022" name="Mol. Ecol. Resour.">
        <title>The genomes of chicory, endive, great burdock and yacon provide insights into Asteraceae paleo-polyploidization history and plant inulin production.</title>
        <authorList>
            <person name="Fan W."/>
            <person name="Wang S."/>
            <person name="Wang H."/>
            <person name="Wang A."/>
            <person name="Jiang F."/>
            <person name="Liu H."/>
            <person name="Zhao H."/>
            <person name="Xu D."/>
            <person name="Zhang Y."/>
        </authorList>
    </citation>
    <scope>NUCLEOTIDE SEQUENCE [LARGE SCALE GENOMIC DNA]</scope>
    <source>
        <strain evidence="2">cv. Yunnan</strain>
        <tissue evidence="1">Leaves</tissue>
    </source>
</reference>
<organism evidence="1 2">
    <name type="scientific">Smallanthus sonchifolius</name>
    <dbReference type="NCBI Taxonomy" id="185202"/>
    <lineage>
        <taxon>Eukaryota</taxon>
        <taxon>Viridiplantae</taxon>
        <taxon>Streptophyta</taxon>
        <taxon>Embryophyta</taxon>
        <taxon>Tracheophyta</taxon>
        <taxon>Spermatophyta</taxon>
        <taxon>Magnoliopsida</taxon>
        <taxon>eudicotyledons</taxon>
        <taxon>Gunneridae</taxon>
        <taxon>Pentapetalae</taxon>
        <taxon>asterids</taxon>
        <taxon>campanulids</taxon>
        <taxon>Asterales</taxon>
        <taxon>Asteraceae</taxon>
        <taxon>Asteroideae</taxon>
        <taxon>Heliantheae alliance</taxon>
        <taxon>Millerieae</taxon>
        <taxon>Smallanthus</taxon>
    </lineage>
</organism>